<dbReference type="PANTHER" id="PTHR42862">
    <property type="entry name" value="DELTA-1-PYRROLINE-5-CARBOXYLATE DEHYDROGENASE 1, ISOFORM A-RELATED"/>
    <property type="match status" value="1"/>
</dbReference>
<dbReference type="EMBL" id="JAHQIW010005485">
    <property type="protein sequence ID" value="KAJ1366161.1"/>
    <property type="molecule type" value="Genomic_DNA"/>
</dbReference>
<dbReference type="InterPro" id="IPR050485">
    <property type="entry name" value="Proline_metab_enzyme"/>
</dbReference>
<dbReference type="GO" id="GO:0003842">
    <property type="term" value="F:L-glutamate gamma-semialdehyde dehydrogenase activity"/>
    <property type="evidence" value="ECO:0007669"/>
    <property type="project" value="TreeGrafter"/>
</dbReference>
<dbReference type="GO" id="GO:0005759">
    <property type="term" value="C:mitochondrial matrix"/>
    <property type="evidence" value="ECO:0007669"/>
    <property type="project" value="TreeGrafter"/>
</dbReference>
<keyword evidence="2" id="KW-0520">NAD</keyword>
<dbReference type="Proteomes" id="UP001196413">
    <property type="component" value="Unassembled WGS sequence"/>
</dbReference>
<dbReference type="AlphaFoldDB" id="A0AAD5QYI1"/>
<dbReference type="Pfam" id="PF00171">
    <property type="entry name" value="Aldedh"/>
    <property type="match status" value="1"/>
</dbReference>
<evidence type="ECO:0000256" key="2">
    <source>
        <dbReference type="ARBA" id="ARBA00023027"/>
    </source>
</evidence>
<sequence length="227" mass="25458">MLIKRLCSLTFDACRTASTFSGLTSEQFMKKATNEPVLEYKRGSRERTELEKELDSMSKRPTNVPICIGSKKITNDHAQTQVMPSDHGTVIAKYAHANADQILEAIEVALEARIPWERKSLKERADILLHAADLAAGKYRMRLNAATMLGQGKSIVQAEIDAACELIDFFRFNAMFALELEKYEPISTKISTNRMYYRGMEGFVAAIAPFNFNGYWRKSGICSGLDG</sequence>
<evidence type="ECO:0000259" key="3">
    <source>
        <dbReference type="Pfam" id="PF00171"/>
    </source>
</evidence>
<proteinExistence type="predicted"/>
<accession>A0AAD5QYI1</accession>
<organism evidence="4 5">
    <name type="scientific">Parelaphostrongylus tenuis</name>
    <name type="common">Meningeal worm</name>
    <dbReference type="NCBI Taxonomy" id="148309"/>
    <lineage>
        <taxon>Eukaryota</taxon>
        <taxon>Metazoa</taxon>
        <taxon>Ecdysozoa</taxon>
        <taxon>Nematoda</taxon>
        <taxon>Chromadorea</taxon>
        <taxon>Rhabditida</taxon>
        <taxon>Rhabditina</taxon>
        <taxon>Rhabditomorpha</taxon>
        <taxon>Strongyloidea</taxon>
        <taxon>Metastrongylidae</taxon>
        <taxon>Parelaphostrongylus</taxon>
    </lineage>
</organism>
<keyword evidence="1" id="KW-0560">Oxidoreductase</keyword>
<evidence type="ECO:0000313" key="4">
    <source>
        <dbReference type="EMBL" id="KAJ1366161.1"/>
    </source>
</evidence>
<comment type="caution">
    <text evidence="4">The sequence shown here is derived from an EMBL/GenBank/DDBJ whole genome shotgun (WGS) entry which is preliminary data.</text>
</comment>
<protein>
    <recommendedName>
        <fullName evidence="3">Aldehyde dehydrogenase domain-containing protein</fullName>
    </recommendedName>
</protein>
<dbReference type="SUPFAM" id="SSF53720">
    <property type="entry name" value="ALDH-like"/>
    <property type="match status" value="1"/>
</dbReference>
<dbReference type="Gene3D" id="3.40.605.10">
    <property type="entry name" value="Aldehyde Dehydrogenase, Chain A, domain 1"/>
    <property type="match status" value="1"/>
</dbReference>
<reference evidence="4" key="1">
    <citation type="submission" date="2021-06" db="EMBL/GenBank/DDBJ databases">
        <title>Parelaphostrongylus tenuis whole genome reference sequence.</title>
        <authorList>
            <person name="Garwood T.J."/>
            <person name="Larsen P.A."/>
            <person name="Fountain-Jones N.M."/>
            <person name="Garbe J.R."/>
            <person name="Macchietto M.G."/>
            <person name="Kania S.A."/>
            <person name="Gerhold R.W."/>
            <person name="Richards J.E."/>
            <person name="Wolf T.M."/>
        </authorList>
    </citation>
    <scope>NUCLEOTIDE SEQUENCE</scope>
    <source>
        <strain evidence="4">MNPRO001-30</strain>
        <tissue evidence="4">Meninges</tissue>
    </source>
</reference>
<dbReference type="InterPro" id="IPR015590">
    <property type="entry name" value="Aldehyde_DH_dom"/>
</dbReference>
<dbReference type="GO" id="GO:0010133">
    <property type="term" value="P:L-proline catabolic process to L-glutamate"/>
    <property type="evidence" value="ECO:0007669"/>
    <property type="project" value="TreeGrafter"/>
</dbReference>
<evidence type="ECO:0000313" key="5">
    <source>
        <dbReference type="Proteomes" id="UP001196413"/>
    </source>
</evidence>
<name>A0AAD5QYI1_PARTN</name>
<dbReference type="InterPro" id="IPR016162">
    <property type="entry name" value="Ald_DH_N"/>
</dbReference>
<gene>
    <name evidence="4" type="ORF">KIN20_026765</name>
</gene>
<dbReference type="InterPro" id="IPR016161">
    <property type="entry name" value="Ald_DH/histidinol_DH"/>
</dbReference>
<evidence type="ECO:0000256" key="1">
    <source>
        <dbReference type="ARBA" id="ARBA00023002"/>
    </source>
</evidence>
<feature type="domain" description="Aldehyde dehydrogenase" evidence="3">
    <location>
        <begin position="80"/>
        <end position="212"/>
    </location>
</feature>
<dbReference type="PANTHER" id="PTHR42862:SF1">
    <property type="entry name" value="DELTA-1-PYRROLINE-5-CARBOXYLATE DEHYDROGENASE 2, ISOFORM A-RELATED"/>
    <property type="match status" value="1"/>
</dbReference>
<keyword evidence="5" id="KW-1185">Reference proteome</keyword>